<sequence>MSNLLTATEDRIVLSGLTTGDPAIDIDTLSIGSDQPHGQICMVPSQTQ</sequence>
<name>A0A382XQD9_9ZZZZ</name>
<dbReference type="EMBL" id="UINC01169596">
    <property type="protein sequence ID" value="SVD73213.1"/>
    <property type="molecule type" value="Genomic_DNA"/>
</dbReference>
<proteinExistence type="predicted"/>
<protein>
    <submittedName>
        <fullName evidence="1">Uncharacterized protein</fullName>
    </submittedName>
</protein>
<accession>A0A382XQD9</accession>
<evidence type="ECO:0000313" key="1">
    <source>
        <dbReference type="EMBL" id="SVD73213.1"/>
    </source>
</evidence>
<reference evidence="1" key="1">
    <citation type="submission" date="2018-05" db="EMBL/GenBank/DDBJ databases">
        <authorList>
            <person name="Lanie J.A."/>
            <person name="Ng W.-L."/>
            <person name="Kazmierczak K.M."/>
            <person name="Andrzejewski T.M."/>
            <person name="Davidsen T.M."/>
            <person name="Wayne K.J."/>
            <person name="Tettelin H."/>
            <person name="Glass J.I."/>
            <person name="Rusch D."/>
            <person name="Podicherti R."/>
            <person name="Tsui H.-C.T."/>
            <person name="Winkler M.E."/>
        </authorList>
    </citation>
    <scope>NUCLEOTIDE SEQUENCE</scope>
</reference>
<organism evidence="1">
    <name type="scientific">marine metagenome</name>
    <dbReference type="NCBI Taxonomy" id="408172"/>
    <lineage>
        <taxon>unclassified sequences</taxon>
        <taxon>metagenomes</taxon>
        <taxon>ecological metagenomes</taxon>
    </lineage>
</organism>
<dbReference type="AlphaFoldDB" id="A0A382XQD9"/>
<feature type="non-terminal residue" evidence="1">
    <location>
        <position position="48"/>
    </location>
</feature>
<gene>
    <name evidence="1" type="ORF">METZ01_LOCUS426067</name>
</gene>